<keyword evidence="9 18" id="KW-0630">Potassium</keyword>
<comment type="function">
    <text evidence="17">Catalyzes the dehydration of the S-form of NAD(P)HX at the expense of ADP, which is converted to AMP. Together with NAD(P)HX epimerase, which catalyzes the epimerization of the S- and R-forms, the enzyme allows the repair of both epimers of NAD(P)HX, a damaged form of NAD(P)H that is a result of enzymatic or heat-dependent hydration.</text>
</comment>
<dbReference type="PROSITE" id="PS51383">
    <property type="entry name" value="YJEF_C_3"/>
    <property type="match status" value="1"/>
</dbReference>
<dbReference type="PANTHER" id="PTHR12592:SF0">
    <property type="entry name" value="ATP-DEPENDENT (S)-NAD(P)H-HYDRATE DEHYDRATASE"/>
    <property type="match status" value="1"/>
</dbReference>
<keyword evidence="13" id="KW-0511">Multifunctional enzyme</keyword>
<dbReference type="Pfam" id="PF01256">
    <property type="entry name" value="Carb_kinase"/>
    <property type="match status" value="1"/>
</dbReference>
<feature type="domain" description="YjeF N-terminal" evidence="21">
    <location>
        <begin position="10"/>
        <end position="213"/>
    </location>
</feature>
<dbReference type="PROSITE" id="PS51385">
    <property type="entry name" value="YJEF_N"/>
    <property type="match status" value="1"/>
</dbReference>
<evidence type="ECO:0000259" key="20">
    <source>
        <dbReference type="PROSITE" id="PS51383"/>
    </source>
</evidence>
<evidence type="ECO:0000256" key="7">
    <source>
        <dbReference type="ARBA" id="ARBA00022840"/>
    </source>
</evidence>
<keyword evidence="12 17" id="KW-0456">Lyase</keyword>
<comment type="caution">
    <text evidence="22">The sequence shown here is derived from an EMBL/GenBank/DDBJ whole genome shotgun (WGS) entry which is preliminary data.</text>
</comment>
<feature type="binding site" evidence="17">
    <location>
        <position position="321"/>
    </location>
    <ligand>
        <name>(6S)-NADPHX</name>
        <dbReference type="ChEBI" id="CHEBI:64076"/>
    </ligand>
</feature>
<dbReference type="GO" id="GO:0046496">
    <property type="term" value="P:nicotinamide nucleotide metabolic process"/>
    <property type="evidence" value="ECO:0007669"/>
    <property type="project" value="UniProtKB-UniRule"/>
</dbReference>
<feature type="binding site" evidence="17">
    <location>
        <position position="436"/>
    </location>
    <ligand>
        <name>AMP</name>
        <dbReference type="ChEBI" id="CHEBI:456215"/>
    </ligand>
</feature>
<evidence type="ECO:0000256" key="17">
    <source>
        <dbReference type="HAMAP-Rule" id="MF_01965"/>
    </source>
</evidence>
<comment type="subunit">
    <text evidence="17">Homotetramer.</text>
</comment>
<feature type="binding site" evidence="17">
    <location>
        <position position="258"/>
    </location>
    <ligand>
        <name>(6S)-NADPHX</name>
        <dbReference type="ChEBI" id="CHEBI:64076"/>
    </ligand>
</feature>
<comment type="cofactor">
    <cofactor evidence="17">
        <name>Mg(2+)</name>
        <dbReference type="ChEBI" id="CHEBI:18420"/>
    </cofactor>
</comment>
<evidence type="ECO:0000256" key="14">
    <source>
        <dbReference type="ARBA" id="ARBA00025153"/>
    </source>
</evidence>
<dbReference type="Pfam" id="PF03853">
    <property type="entry name" value="YjeF_N"/>
    <property type="match status" value="1"/>
</dbReference>
<evidence type="ECO:0000256" key="3">
    <source>
        <dbReference type="ARBA" id="ARBA00006001"/>
    </source>
</evidence>
<evidence type="ECO:0000256" key="15">
    <source>
        <dbReference type="ARBA" id="ARBA00048238"/>
    </source>
</evidence>
<evidence type="ECO:0000256" key="19">
    <source>
        <dbReference type="PIRNR" id="PIRNR017184"/>
    </source>
</evidence>
<comment type="similarity">
    <text evidence="4 19">In the C-terminal section; belongs to the NnrD/CARKD family.</text>
</comment>
<sequence length="502" mass="54129">MIKILSAEQIRRWDLYTIKNEPISSFDLMERASEAFVKLLLTKINHKLNVDVVCGPGNNGGDGFAIARLLIEKGWKVNCHLIDFGVKLSEDCRKSYRKYLDICQVNIVKQYKELDLSGELIIDAVFGSGLSRPATGLAGEVIQLINQSSAKTVSVDMPSGLFADKVNLTGRIVEADWTITFQVPKLSFLIPESGFYVGEWSVVDIGLDLNFLKTESSDYSIFEKSDIDRSLFIRKKYDHKGKYGRVLMVAGSLGKIGAAYLSSKAALKSGTGLLTVHIPKVGYGPIQTSLPEAMVSIDSEKEFISQVDNVDAFDAIGIGPGLGTNPKTGKILKSLFTSFNKPMAIDADALNLIALDKELIDLVPKGSVLTPHIGEFNRLFGECDNGLERIEKVKSIAIEKQLVIVLKGAHTVIATPDGKVHFNSTGNSGMATAGCGDVLTGIISAFIARGGDTSTSAKVGVCIHGWAGDLAEKTVGKTALMASDLLSALPKVFSNVESSDFI</sequence>
<dbReference type="OrthoDB" id="9806925at2"/>
<feature type="binding site" evidence="18">
    <location>
        <position position="156"/>
    </location>
    <ligand>
        <name>(6S)-NADPHX</name>
        <dbReference type="ChEBI" id="CHEBI:64076"/>
    </ligand>
</feature>
<comment type="similarity">
    <text evidence="17">Belongs to the NnrD/CARKD family.</text>
</comment>
<dbReference type="AlphaFoldDB" id="A0A0L8AH30"/>
<dbReference type="InterPro" id="IPR017953">
    <property type="entry name" value="Carbohydrate_kinase_pred_CS"/>
</dbReference>
<dbReference type="InterPro" id="IPR030677">
    <property type="entry name" value="Nnr"/>
</dbReference>
<comment type="catalytic activity">
    <reaction evidence="1 18 19">
        <text>(6R)-NADHX = (6S)-NADHX</text>
        <dbReference type="Rhea" id="RHEA:32215"/>
        <dbReference type="ChEBI" id="CHEBI:64074"/>
        <dbReference type="ChEBI" id="CHEBI:64075"/>
        <dbReference type="EC" id="5.1.99.6"/>
    </reaction>
</comment>
<evidence type="ECO:0000256" key="18">
    <source>
        <dbReference type="HAMAP-Rule" id="MF_01966"/>
    </source>
</evidence>
<comment type="cofactor">
    <cofactor evidence="18 19">
        <name>K(+)</name>
        <dbReference type="ChEBI" id="CHEBI:29103"/>
    </cofactor>
    <text evidence="18 19">Binds 1 potassium ion per subunit.</text>
</comment>
<evidence type="ECO:0000256" key="10">
    <source>
        <dbReference type="ARBA" id="ARBA00023027"/>
    </source>
</evidence>
<dbReference type="GO" id="GO:0046872">
    <property type="term" value="F:metal ion binding"/>
    <property type="evidence" value="ECO:0007669"/>
    <property type="project" value="UniProtKB-UniRule"/>
</dbReference>
<dbReference type="SUPFAM" id="SSF64153">
    <property type="entry name" value="YjeF N-terminal domain-like"/>
    <property type="match status" value="1"/>
</dbReference>
<evidence type="ECO:0000256" key="11">
    <source>
        <dbReference type="ARBA" id="ARBA00023235"/>
    </source>
</evidence>
<dbReference type="PATRIC" id="fig|1566026.4.peg.1363"/>
<dbReference type="HAMAP" id="MF_01966">
    <property type="entry name" value="NADHX_epimerase"/>
    <property type="match status" value="1"/>
</dbReference>
<evidence type="ECO:0000256" key="6">
    <source>
        <dbReference type="ARBA" id="ARBA00022741"/>
    </source>
</evidence>
<evidence type="ECO:0000313" key="22">
    <source>
        <dbReference type="EMBL" id="KOF01704.1"/>
    </source>
</evidence>
<keyword evidence="10 17" id="KW-0520">NAD</keyword>
<feature type="binding site" evidence="17">
    <location>
        <position position="437"/>
    </location>
    <ligand>
        <name>(6S)-NADPHX</name>
        <dbReference type="ChEBI" id="CHEBI:64076"/>
    </ligand>
</feature>
<evidence type="ECO:0000256" key="12">
    <source>
        <dbReference type="ARBA" id="ARBA00023239"/>
    </source>
</evidence>
<dbReference type="GO" id="GO:0110051">
    <property type="term" value="P:metabolite repair"/>
    <property type="evidence" value="ECO:0007669"/>
    <property type="project" value="TreeGrafter"/>
</dbReference>
<dbReference type="Gene3D" id="3.40.1190.20">
    <property type="match status" value="1"/>
</dbReference>
<dbReference type="GO" id="GO:0005524">
    <property type="term" value="F:ATP binding"/>
    <property type="evidence" value="ECO:0007669"/>
    <property type="project" value="UniProtKB-UniRule"/>
</dbReference>
<dbReference type="Gene3D" id="3.40.50.10260">
    <property type="entry name" value="YjeF N-terminal domain"/>
    <property type="match status" value="1"/>
</dbReference>
<keyword evidence="6 17" id="KW-0547">Nucleotide-binding</keyword>
<dbReference type="InterPro" id="IPR029056">
    <property type="entry name" value="Ribokinase-like"/>
</dbReference>
<dbReference type="NCBIfam" id="TIGR00196">
    <property type="entry name" value="yjeF_cterm"/>
    <property type="match status" value="1"/>
</dbReference>
<feature type="binding site" evidence="18">
    <location>
        <position position="159"/>
    </location>
    <ligand>
        <name>K(+)</name>
        <dbReference type="ChEBI" id="CHEBI:29103"/>
    </ligand>
</feature>
<evidence type="ECO:0000256" key="1">
    <source>
        <dbReference type="ARBA" id="ARBA00000013"/>
    </source>
</evidence>
<dbReference type="GO" id="GO:0052855">
    <property type="term" value="F:ADP-dependent NAD(P)H-hydrate dehydratase activity"/>
    <property type="evidence" value="ECO:0007669"/>
    <property type="project" value="UniProtKB-UniRule"/>
</dbReference>
<evidence type="ECO:0000256" key="13">
    <source>
        <dbReference type="ARBA" id="ARBA00023268"/>
    </source>
</evidence>
<dbReference type="NCBIfam" id="TIGR00197">
    <property type="entry name" value="yjeF_nterm"/>
    <property type="match status" value="1"/>
</dbReference>
<proteinExistence type="inferred from homology"/>
<comment type="catalytic activity">
    <reaction evidence="15 17 19">
        <text>(6S)-NADHX + ADP = AMP + phosphate + NADH + H(+)</text>
        <dbReference type="Rhea" id="RHEA:32223"/>
        <dbReference type="ChEBI" id="CHEBI:15378"/>
        <dbReference type="ChEBI" id="CHEBI:43474"/>
        <dbReference type="ChEBI" id="CHEBI:57945"/>
        <dbReference type="ChEBI" id="CHEBI:64074"/>
        <dbReference type="ChEBI" id="CHEBI:456215"/>
        <dbReference type="ChEBI" id="CHEBI:456216"/>
        <dbReference type="EC" id="4.2.1.136"/>
    </reaction>
</comment>
<dbReference type="InterPro" id="IPR004443">
    <property type="entry name" value="YjeF_N_dom"/>
</dbReference>
<comment type="caution">
    <text evidence="18">Lacks conserved residue(s) required for the propagation of feature annotation.</text>
</comment>
<evidence type="ECO:0000256" key="8">
    <source>
        <dbReference type="ARBA" id="ARBA00022857"/>
    </source>
</evidence>
<dbReference type="EC" id="4.2.1.136" evidence="19"/>
<evidence type="ECO:0000259" key="21">
    <source>
        <dbReference type="PROSITE" id="PS51385"/>
    </source>
</evidence>
<evidence type="ECO:0000256" key="9">
    <source>
        <dbReference type="ARBA" id="ARBA00022958"/>
    </source>
</evidence>
<dbReference type="SUPFAM" id="SSF53613">
    <property type="entry name" value="Ribokinase-like"/>
    <property type="match status" value="1"/>
</dbReference>
<evidence type="ECO:0000256" key="2">
    <source>
        <dbReference type="ARBA" id="ARBA00000909"/>
    </source>
</evidence>
<feature type="binding site" evidence="18">
    <location>
        <position position="123"/>
    </location>
    <ligand>
        <name>K(+)</name>
        <dbReference type="ChEBI" id="CHEBI:29103"/>
    </ligand>
</feature>
<feature type="binding site" evidence="17">
    <location>
        <begin position="407"/>
        <end position="411"/>
    </location>
    <ligand>
        <name>AMP</name>
        <dbReference type="ChEBI" id="CHEBI:456215"/>
    </ligand>
</feature>
<dbReference type="InterPro" id="IPR036652">
    <property type="entry name" value="YjeF_N_dom_sf"/>
</dbReference>
<feature type="domain" description="YjeF C-terminal" evidence="20">
    <location>
        <begin position="223"/>
        <end position="496"/>
    </location>
</feature>
<dbReference type="RefSeq" id="WP_053224604.1">
    <property type="nucleotide sequence ID" value="NZ_JSVA01000018.1"/>
</dbReference>
<keyword evidence="8 17" id="KW-0521">NADP</keyword>
<keyword evidence="11 18" id="KW-0413">Isomerase</keyword>
<accession>A0A0L8AH30</accession>
<keyword evidence="23" id="KW-1185">Reference proteome</keyword>
<evidence type="ECO:0000256" key="4">
    <source>
        <dbReference type="ARBA" id="ARBA00009524"/>
    </source>
</evidence>
<comment type="function">
    <text evidence="18">Catalyzes the epimerization of the S- and R-forms of NAD(P)HX, a damaged form of NAD(P)H that is a result of enzymatic or heat-dependent hydration. This is a prerequisite for the S-specific NAD(P)H-hydrate dehydratase to allow the repair of both epimers of NAD(P)HX.</text>
</comment>
<dbReference type="CDD" id="cd01171">
    <property type="entry name" value="YXKO-related"/>
    <property type="match status" value="1"/>
</dbReference>
<name>A0A0L8AH30_9BACT</name>
<dbReference type="PANTHER" id="PTHR12592">
    <property type="entry name" value="ATP-DEPENDENT (S)-NAD(P)H-HYDRATE DEHYDRATASE FAMILY MEMBER"/>
    <property type="match status" value="1"/>
</dbReference>
<dbReference type="EMBL" id="JSVA01000018">
    <property type="protein sequence ID" value="KOF01704.1"/>
    <property type="molecule type" value="Genomic_DNA"/>
</dbReference>
<comment type="similarity">
    <text evidence="3 19">In the N-terminal section; belongs to the NnrE/AIBP family.</text>
</comment>
<dbReference type="PIRSF" id="PIRSF017184">
    <property type="entry name" value="Nnr"/>
    <property type="match status" value="1"/>
</dbReference>
<comment type="catalytic activity">
    <reaction evidence="16 17 19">
        <text>(6S)-NADPHX + ADP = AMP + phosphate + NADPH + H(+)</text>
        <dbReference type="Rhea" id="RHEA:32235"/>
        <dbReference type="ChEBI" id="CHEBI:15378"/>
        <dbReference type="ChEBI" id="CHEBI:43474"/>
        <dbReference type="ChEBI" id="CHEBI:57783"/>
        <dbReference type="ChEBI" id="CHEBI:64076"/>
        <dbReference type="ChEBI" id="CHEBI:456215"/>
        <dbReference type="ChEBI" id="CHEBI:456216"/>
        <dbReference type="EC" id="4.2.1.136"/>
    </reaction>
</comment>
<dbReference type="InterPro" id="IPR000631">
    <property type="entry name" value="CARKD"/>
</dbReference>
<protein>
    <recommendedName>
        <fullName evidence="19">Bifunctional NAD(P)H-hydrate repair enzyme</fullName>
    </recommendedName>
    <alternativeName>
        <fullName evidence="19">Nicotinamide nucleotide repair protein</fullName>
    </alternativeName>
    <domain>
        <recommendedName>
            <fullName evidence="19">ADP-dependent (S)-NAD(P)H-hydrate dehydratase</fullName>
            <ecNumber evidence="19">4.2.1.136</ecNumber>
        </recommendedName>
        <alternativeName>
            <fullName evidence="19">ADP-dependent NAD(P)HX dehydratase</fullName>
        </alternativeName>
    </domain>
    <domain>
        <recommendedName>
            <fullName evidence="19">NAD(P)H-hydrate epimerase</fullName>
            <ecNumber evidence="19">5.1.99.6</ecNumber>
        </recommendedName>
    </domain>
</protein>
<dbReference type="Proteomes" id="UP000036908">
    <property type="component" value="Unassembled WGS sequence"/>
</dbReference>
<evidence type="ECO:0000256" key="16">
    <source>
        <dbReference type="ARBA" id="ARBA00049209"/>
    </source>
</evidence>
<feature type="binding site" evidence="18">
    <location>
        <begin position="58"/>
        <end position="62"/>
    </location>
    <ligand>
        <name>(6S)-NADPHX</name>
        <dbReference type="ChEBI" id="CHEBI:64076"/>
    </ligand>
</feature>
<organism evidence="22 23">
    <name type="scientific">Roseivirga seohaensis subsp. aquiponti</name>
    <dbReference type="NCBI Taxonomy" id="1566026"/>
    <lineage>
        <taxon>Bacteria</taxon>
        <taxon>Pseudomonadati</taxon>
        <taxon>Bacteroidota</taxon>
        <taxon>Cytophagia</taxon>
        <taxon>Cytophagales</taxon>
        <taxon>Roseivirgaceae</taxon>
        <taxon>Roseivirga</taxon>
    </lineage>
</organism>
<feature type="binding site" evidence="17">
    <location>
        <position position="372"/>
    </location>
    <ligand>
        <name>(6S)-NADPHX</name>
        <dbReference type="ChEBI" id="CHEBI:64076"/>
    </ligand>
</feature>
<gene>
    <name evidence="17" type="primary">nnrD</name>
    <name evidence="18" type="synonym">nnrE</name>
    <name evidence="22" type="ORF">OB69_15220</name>
</gene>
<dbReference type="EC" id="5.1.99.6" evidence="19"/>
<reference evidence="23" key="1">
    <citation type="submission" date="2014-11" db="EMBL/GenBank/DDBJ databases">
        <title>Genome sequencing of Roseivirga sp. D-25.</title>
        <authorList>
            <person name="Selvaratnam C."/>
            <person name="Thevarajoo S."/>
            <person name="Goh K.M."/>
            <person name="Eee R."/>
            <person name="Chan K.-G."/>
            <person name="Chong C.S."/>
        </authorList>
    </citation>
    <scope>NUCLEOTIDE SEQUENCE [LARGE SCALE GENOMIC DNA]</scope>
    <source>
        <strain evidence="23">D-25</strain>
    </source>
</reference>
<feature type="binding site" evidence="18">
    <location>
        <position position="59"/>
    </location>
    <ligand>
        <name>K(+)</name>
        <dbReference type="ChEBI" id="CHEBI:29103"/>
    </ligand>
</feature>
<comment type="function">
    <text evidence="14 19">Bifunctional enzyme that catalyzes the epimerization of the S- and R-forms of NAD(P)HX and the dehydration of the S-form of NAD(P)HX at the expense of ADP, which is converted to AMP. This allows the repair of both epimers of NAD(P)HX, a damaged form of NAD(P)H that is a result of enzymatic or heat-dependent hydration.</text>
</comment>
<dbReference type="HAMAP" id="MF_01965">
    <property type="entry name" value="NADHX_dehydratase"/>
    <property type="match status" value="1"/>
</dbReference>
<dbReference type="PROSITE" id="PS01050">
    <property type="entry name" value="YJEF_C_2"/>
    <property type="match status" value="1"/>
</dbReference>
<evidence type="ECO:0000256" key="5">
    <source>
        <dbReference type="ARBA" id="ARBA00022723"/>
    </source>
</evidence>
<evidence type="ECO:0000313" key="23">
    <source>
        <dbReference type="Proteomes" id="UP000036908"/>
    </source>
</evidence>
<comment type="catalytic activity">
    <reaction evidence="2 18 19">
        <text>(6R)-NADPHX = (6S)-NADPHX</text>
        <dbReference type="Rhea" id="RHEA:32227"/>
        <dbReference type="ChEBI" id="CHEBI:64076"/>
        <dbReference type="ChEBI" id="CHEBI:64077"/>
        <dbReference type="EC" id="5.1.99.6"/>
    </reaction>
</comment>
<comment type="similarity">
    <text evidence="18">Belongs to the NnrE/AIBP family.</text>
</comment>
<feature type="binding site" evidence="18">
    <location>
        <begin position="127"/>
        <end position="133"/>
    </location>
    <ligand>
        <name>(6S)-NADPHX</name>
        <dbReference type="ChEBI" id="CHEBI:64076"/>
    </ligand>
</feature>
<keyword evidence="5 18" id="KW-0479">Metal-binding</keyword>
<dbReference type="GO" id="GO:0052856">
    <property type="term" value="F:NAD(P)HX epimerase activity"/>
    <property type="evidence" value="ECO:0007669"/>
    <property type="project" value="UniProtKB-UniRule"/>
</dbReference>
<keyword evidence="7 17" id="KW-0067">ATP-binding</keyword>